<name>A0AAU9L1S2_9STRA</name>
<keyword evidence="2" id="KW-0677">Repeat</keyword>
<dbReference type="InterPro" id="IPR036322">
    <property type="entry name" value="WD40_repeat_dom_sf"/>
</dbReference>
<evidence type="ECO:0000313" key="4">
    <source>
        <dbReference type="EMBL" id="CAH0478664.1"/>
    </source>
</evidence>
<dbReference type="EMBL" id="CAKLCB010000345">
    <property type="protein sequence ID" value="CAH0520259.1"/>
    <property type="molecule type" value="Genomic_DNA"/>
</dbReference>
<dbReference type="PROSITE" id="PS50294">
    <property type="entry name" value="WD_REPEATS_REGION"/>
    <property type="match status" value="1"/>
</dbReference>
<dbReference type="SUPFAM" id="SSF50978">
    <property type="entry name" value="WD40 repeat-like"/>
    <property type="match status" value="1"/>
</dbReference>
<evidence type="ECO:0000256" key="2">
    <source>
        <dbReference type="ARBA" id="ARBA00022737"/>
    </source>
</evidence>
<comment type="caution">
    <text evidence="4">The sequence shown here is derived from an EMBL/GenBank/DDBJ whole genome shotgun (WGS) entry which is preliminary data.</text>
</comment>
<evidence type="ECO:0000256" key="1">
    <source>
        <dbReference type="ARBA" id="ARBA00022574"/>
    </source>
</evidence>
<keyword evidence="1 3" id="KW-0853">WD repeat</keyword>
<dbReference type="PROSITE" id="PS50082">
    <property type="entry name" value="WD_REPEATS_2"/>
    <property type="match status" value="1"/>
</dbReference>
<dbReference type="SMART" id="SM00320">
    <property type="entry name" value="WD40"/>
    <property type="match status" value="4"/>
</dbReference>
<evidence type="ECO:0000313" key="7">
    <source>
        <dbReference type="Proteomes" id="UP001160483"/>
    </source>
</evidence>
<reference evidence="4 6" key="1">
    <citation type="submission" date="2021-11" db="EMBL/GenBank/DDBJ databases">
        <authorList>
            <person name="Islam A."/>
            <person name="Islam S."/>
            <person name="Flora M.S."/>
            <person name="Rahman M."/>
            <person name="Ziaur R.M."/>
            <person name="Epstein J.H."/>
            <person name="Hassan M."/>
            <person name="Klassen M."/>
            <person name="Woodard K."/>
            <person name="Webb A."/>
            <person name="Webby R.J."/>
            <person name="El Zowalaty M.E."/>
        </authorList>
    </citation>
    <scope>NUCLEOTIDE SEQUENCE</scope>
    <source>
        <strain evidence="5">Pbs1</strain>
        <strain evidence="4">Pbs3</strain>
    </source>
</reference>
<dbReference type="InterPro" id="IPR001680">
    <property type="entry name" value="WD40_rpt"/>
</dbReference>
<dbReference type="InterPro" id="IPR020472">
    <property type="entry name" value="WD40_PAC1"/>
</dbReference>
<dbReference type="AlphaFoldDB" id="A0AAU9L1S2"/>
<keyword evidence="6" id="KW-1185">Reference proteome</keyword>
<organism evidence="4 7">
    <name type="scientific">Peronospora belbahrii</name>
    <dbReference type="NCBI Taxonomy" id="622444"/>
    <lineage>
        <taxon>Eukaryota</taxon>
        <taxon>Sar</taxon>
        <taxon>Stramenopiles</taxon>
        <taxon>Oomycota</taxon>
        <taxon>Peronosporomycetes</taxon>
        <taxon>Peronosporales</taxon>
        <taxon>Peronosporaceae</taxon>
        <taxon>Peronospora</taxon>
    </lineage>
</organism>
<dbReference type="Proteomes" id="UP001158986">
    <property type="component" value="Unassembled WGS sequence"/>
</dbReference>
<dbReference type="PROSITE" id="PS00678">
    <property type="entry name" value="WD_REPEATS_1"/>
    <property type="match status" value="1"/>
</dbReference>
<proteinExistence type="predicted"/>
<dbReference type="Pfam" id="PF00400">
    <property type="entry name" value="WD40"/>
    <property type="match status" value="3"/>
</dbReference>
<evidence type="ECO:0000313" key="6">
    <source>
        <dbReference type="Proteomes" id="UP001158986"/>
    </source>
</evidence>
<evidence type="ECO:0008006" key="8">
    <source>
        <dbReference type="Google" id="ProtNLM"/>
    </source>
</evidence>
<dbReference type="Proteomes" id="UP001160483">
    <property type="component" value="Unassembled WGS sequence"/>
</dbReference>
<dbReference type="EMBL" id="CAKKTJ010000264">
    <property type="protein sequence ID" value="CAH0478664.1"/>
    <property type="molecule type" value="Genomic_DNA"/>
</dbReference>
<dbReference type="PANTHER" id="PTHR45296:SF1">
    <property type="entry name" value="TRANSDUCIN_WD40 REPEAT-LIKE SUPERFAMILY PROTEIN"/>
    <property type="match status" value="1"/>
</dbReference>
<accession>A0AAU9L1S2</accession>
<evidence type="ECO:0000256" key="3">
    <source>
        <dbReference type="PROSITE-ProRule" id="PRU00221"/>
    </source>
</evidence>
<sequence length="360" mass="39405">MMAKPCKLLTFKGHHESVNALLCEENIHPNVLASGSDDGTCRLWDVRTTKVTKCLNVKKALGTDDNDESAVNSLAFGKATAGAESAYIYVAAGNRVLTFDIRQPTLIVNCADREAFQQSKDEINVLSRHPSKHGKFLSVPDDNGDICVYDLDSHRLFKKLQSQHLNICSAAPFRPNATWDLVSGGMDGLLLFWDFFRGKVRFRINLNTGVCGPGNPDAFVDDVKSSVQQNFNPPLVHALAFASNGKSFAAGLGDASIAIVDFGSKQITRRLKHHKAMVSQVHFAAFRPQDRLVSAANDAKLCMWDYYAALSVDNKNNPSNSLLVTEIALNDSPNAITTTSQQNMIVVADMNKEILAYSVV</sequence>
<dbReference type="PRINTS" id="PR00320">
    <property type="entry name" value="GPROTEINBRPT"/>
</dbReference>
<dbReference type="PANTHER" id="PTHR45296">
    <property type="entry name" value="TRANSDUCIN/WD40 REPEAT-LIKE SUPERFAMILY PROTEIN"/>
    <property type="match status" value="1"/>
</dbReference>
<protein>
    <recommendedName>
        <fullName evidence="8">Anaphase-promoting complex subunit 4 WD40 domain-containing protein</fullName>
    </recommendedName>
</protein>
<gene>
    <name evidence="5" type="ORF">PBS001_LOCUS6750</name>
    <name evidence="4" type="ORF">PBS003_LOCUS5354</name>
</gene>
<feature type="repeat" description="WD" evidence="3">
    <location>
        <begin position="11"/>
        <end position="54"/>
    </location>
</feature>
<dbReference type="InterPro" id="IPR015943">
    <property type="entry name" value="WD40/YVTN_repeat-like_dom_sf"/>
</dbReference>
<evidence type="ECO:0000313" key="5">
    <source>
        <dbReference type="EMBL" id="CAH0520259.1"/>
    </source>
</evidence>
<dbReference type="InterPro" id="IPR019775">
    <property type="entry name" value="WD40_repeat_CS"/>
</dbReference>
<dbReference type="Gene3D" id="2.130.10.10">
    <property type="entry name" value="YVTN repeat-like/Quinoprotein amine dehydrogenase"/>
    <property type="match status" value="2"/>
</dbReference>